<dbReference type="OrthoDB" id="5988805at2759"/>
<proteinExistence type="inferred from homology"/>
<evidence type="ECO:0000313" key="3">
    <source>
        <dbReference type="EMBL" id="CAB4024950.1"/>
    </source>
</evidence>
<sequence length="131" mass="14389">MERILHRTQEHEQRIVNLEKQGHNICIFGRAGVGKSATVLAIKEALAAKGENVQIICSTGIACESYGGIAKTVHSQYRLRVAELPSQLLIERSLGKTVTVKQVAGITVLISDEVSMSSTRILELVNKMHHM</sequence>
<evidence type="ECO:0000313" key="4">
    <source>
        <dbReference type="Proteomes" id="UP001152795"/>
    </source>
</evidence>
<comment type="caution">
    <text evidence="3">The sequence shown here is derived from an EMBL/GenBank/DDBJ whole genome shotgun (WGS) entry which is preliminary data.</text>
</comment>
<dbReference type="InterPro" id="IPR010285">
    <property type="entry name" value="DNA_helicase_pif1-like_DEAD"/>
</dbReference>
<name>A0A6S7J7E9_PARCT</name>
<gene>
    <name evidence="3" type="ORF">PACLA_8A066632</name>
</gene>
<keyword evidence="4" id="KW-1185">Reference proteome</keyword>
<organism evidence="3 4">
    <name type="scientific">Paramuricea clavata</name>
    <name type="common">Red gorgonian</name>
    <name type="synonym">Violescent sea-whip</name>
    <dbReference type="NCBI Taxonomy" id="317549"/>
    <lineage>
        <taxon>Eukaryota</taxon>
        <taxon>Metazoa</taxon>
        <taxon>Cnidaria</taxon>
        <taxon>Anthozoa</taxon>
        <taxon>Octocorallia</taxon>
        <taxon>Malacalcyonacea</taxon>
        <taxon>Plexauridae</taxon>
        <taxon>Paramuricea</taxon>
    </lineage>
</organism>
<comment type="cofactor">
    <cofactor evidence="1">
        <name>Mg(2+)</name>
        <dbReference type="ChEBI" id="CHEBI:18420"/>
    </cofactor>
</comment>
<comment type="similarity">
    <text evidence="1">Belongs to the helicase family.</text>
</comment>
<keyword evidence="1" id="KW-0233">DNA recombination</keyword>
<keyword evidence="1 3" id="KW-0347">Helicase</keyword>
<keyword evidence="1" id="KW-0067">ATP-binding</keyword>
<keyword evidence="1" id="KW-0227">DNA damage</keyword>
<protein>
    <recommendedName>
        <fullName evidence="1">ATP-dependent DNA helicase</fullName>
        <ecNumber evidence="1">5.6.2.3</ecNumber>
    </recommendedName>
</protein>
<keyword evidence="1" id="KW-0378">Hydrolase</keyword>
<dbReference type="Proteomes" id="UP001152795">
    <property type="component" value="Unassembled WGS sequence"/>
</dbReference>
<feature type="domain" description="DNA helicase Pif1-like DEAD-box helicase" evidence="2">
    <location>
        <begin position="18"/>
        <end position="127"/>
    </location>
</feature>
<keyword evidence="1" id="KW-0547">Nucleotide-binding</keyword>
<dbReference type="EMBL" id="CACRXK020013321">
    <property type="protein sequence ID" value="CAB4024950.1"/>
    <property type="molecule type" value="Genomic_DNA"/>
</dbReference>
<dbReference type="GO" id="GO:0006281">
    <property type="term" value="P:DNA repair"/>
    <property type="evidence" value="ECO:0007669"/>
    <property type="project" value="UniProtKB-KW"/>
</dbReference>
<feature type="non-terminal residue" evidence="3">
    <location>
        <position position="131"/>
    </location>
</feature>
<keyword evidence="1" id="KW-0234">DNA repair</keyword>
<reference evidence="3" key="1">
    <citation type="submission" date="2020-04" db="EMBL/GenBank/DDBJ databases">
        <authorList>
            <person name="Alioto T."/>
            <person name="Alioto T."/>
            <person name="Gomez Garrido J."/>
        </authorList>
    </citation>
    <scope>NUCLEOTIDE SEQUENCE</scope>
    <source>
        <strain evidence="3">A484AB</strain>
    </source>
</reference>
<evidence type="ECO:0000259" key="2">
    <source>
        <dbReference type="Pfam" id="PF05970"/>
    </source>
</evidence>
<dbReference type="GO" id="GO:0016787">
    <property type="term" value="F:hydrolase activity"/>
    <property type="evidence" value="ECO:0007669"/>
    <property type="project" value="UniProtKB-KW"/>
</dbReference>
<dbReference type="GO" id="GO:0000723">
    <property type="term" value="P:telomere maintenance"/>
    <property type="evidence" value="ECO:0007669"/>
    <property type="project" value="InterPro"/>
</dbReference>
<dbReference type="InterPro" id="IPR027417">
    <property type="entry name" value="P-loop_NTPase"/>
</dbReference>
<dbReference type="SUPFAM" id="SSF52540">
    <property type="entry name" value="P-loop containing nucleoside triphosphate hydrolases"/>
    <property type="match status" value="1"/>
</dbReference>
<dbReference type="EC" id="5.6.2.3" evidence="1"/>
<comment type="catalytic activity">
    <reaction evidence="1">
        <text>ATP + H2O = ADP + phosphate + H(+)</text>
        <dbReference type="Rhea" id="RHEA:13065"/>
        <dbReference type="ChEBI" id="CHEBI:15377"/>
        <dbReference type="ChEBI" id="CHEBI:15378"/>
        <dbReference type="ChEBI" id="CHEBI:30616"/>
        <dbReference type="ChEBI" id="CHEBI:43474"/>
        <dbReference type="ChEBI" id="CHEBI:456216"/>
        <dbReference type="EC" id="5.6.2.3"/>
    </reaction>
</comment>
<dbReference type="AlphaFoldDB" id="A0A6S7J7E9"/>
<dbReference type="GO" id="GO:0006310">
    <property type="term" value="P:DNA recombination"/>
    <property type="evidence" value="ECO:0007669"/>
    <property type="project" value="UniProtKB-KW"/>
</dbReference>
<dbReference type="GO" id="GO:0005524">
    <property type="term" value="F:ATP binding"/>
    <property type="evidence" value="ECO:0007669"/>
    <property type="project" value="UniProtKB-KW"/>
</dbReference>
<accession>A0A6S7J7E9</accession>
<dbReference type="Pfam" id="PF05970">
    <property type="entry name" value="PIF1"/>
    <property type="match status" value="1"/>
</dbReference>
<dbReference type="Gene3D" id="3.40.50.300">
    <property type="entry name" value="P-loop containing nucleotide triphosphate hydrolases"/>
    <property type="match status" value="1"/>
</dbReference>
<dbReference type="GO" id="GO:0043139">
    <property type="term" value="F:5'-3' DNA helicase activity"/>
    <property type="evidence" value="ECO:0007669"/>
    <property type="project" value="UniProtKB-EC"/>
</dbReference>
<evidence type="ECO:0000256" key="1">
    <source>
        <dbReference type="RuleBase" id="RU363044"/>
    </source>
</evidence>